<keyword evidence="9" id="KW-1185">Reference proteome</keyword>
<dbReference type="EMBL" id="CP141615">
    <property type="protein sequence ID" value="WRP16578.1"/>
    <property type="molecule type" value="Genomic_DNA"/>
</dbReference>
<evidence type="ECO:0000259" key="6">
    <source>
        <dbReference type="Pfam" id="PF07940"/>
    </source>
</evidence>
<sequence>MAVRSCLRVTLLAACLAAGFSVASLPTRAGENLARPAGQSSRPYVLFGKDDIPRLREKVQSGVAATWWATVRERAERALSKVVEKTSERDLRYDVLDLAFAYLITDDDRYGLKAREILLNIDRSVQWRPGPGDFPWRWPQLTMQTALAYDWIAGAGLLNEEEDRRARALIAQAAKIIYDGLRGPEDQKANPYWNLVNFRLRNDAGLGVTALALGDFDDPELGSAEEWAAYAQADLFGESGWVVDHYLSQMVTADGVYKEGSSYAQDSFRMLIPYLYAMKRVRGVDYFRYPQVRNLFGWLVKTMLPDGSQPSVDTGWAPAAYSSGMHHWVASQYPEEAPAYMWAWQKEGRPVPAGDQVLAIIFYEPAMEASAAPPRWEPTQFFEEGGYAVLRSGWNDDATMMLLLAEHVPDRSSHEQPDQTSFLLFSRGAYLAIDPGDGRDYPDRRHYWIRSPYAHNLVIVDGQSSPEVAWSYSEVKDPAYFDLTLAARGADIARVRMHYDKVDVDIRRTVLFARREYFIVVDDLHSDGEHRYDWQIHLGRADRGKLDMRPDGATWTIPNDRGRNVSLDIWFAAPSVQLTSATGPTNYVPRETFDHVYLKATSNGQDARYVTFLYPRYESDPPPQLERLPASGGEAFALFDGERLDVLLLRSADTGDPATNSAAASAQSQGRARLVRAVVAGEEIEADAELLYVSRDHGVTRVIAGIAVGNVRMGKDTLISTGAPVTAVWETGR</sequence>
<evidence type="ECO:0000256" key="5">
    <source>
        <dbReference type="SAM" id="SignalP"/>
    </source>
</evidence>
<comment type="subcellular location">
    <subcellularLocation>
        <location evidence="1">Periplasm</location>
    </subcellularLocation>
</comment>
<feature type="domain" description="Heparinase II/III-like C-terminal" evidence="6">
    <location>
        <begin position="378"/>
        <end position="574"/>
    </location>
</feature>
<gene>
    <name evidence="8" type="ORF">U7230_10800</name>
</gene>
<dbReference type="Pfam" id="PF16332">
    <property type="entry name" value="DUF4962"/>
    <property type="match status" value="1"/>
</dbReference>
<dbReference type="Gene3D" id="1.50.10.100">
    <property type="entry name" value="Chondroitin AC/alginate lyase"/>
    <property type="match status" value="1"/>
</dbReference>
<protein>
    <submittedName>
        <fullName evidence="8">Heparinase II/III family protein</fullName>
    </submittedName>
</protein>
<feature type="chain" id="PRO_5046527732" evidence="5">
    <location>
        <begin position="30"/>
        <end position="733"/>
    </location>
</feature>
<dbReference type="Proteomes" id="UP001332192">
    <property type="component" value="Chromosome"/>
</dbReference>
<dbReference type="PANTHER" id="PTHR39210">
    <property type="entry name" value="HEPARIN-SULFATE LYASE"/>
    <property type="match status" value="1"/>
</dbReference>
<dbReference type="Pfam" id="PF07940">
    <property type="entry name" value="Hepar_II_III_C"/>
    <property type="match status" value="1"/>
</dbReference>
<keyword evidence="3" id="KW-0574">Periplasm</keyword>
<keyword evidence="4" id="KW-0456">Lyase</keyword>
<evidence type="ECO:0000313" key="8">
    <source>
        <dbReference type="EMBL" id="WRP16578.1"/>
    </source>
</evidence>
<dbReference type="InterPro" id="IPR012480">
    <property type="entry name" value="Hepar_II_III_C"/>
</dbReference>
<accession>A0ABZ1BVG1</accession>
<proteinExistence type="predicted"/>
<evidence type="ECO:0000313" key="9">
    <source>
        <dbReference type="Proteomes" id="UP001332192"/>
    </source>
</evidence>
<feature type="signal peptide" evidence="5">
    <location>
        <begin position="1"/>
        <end position="29"/>
    </location>
</feature>
<dbReference type="Gene3D" id="2.70.98.70">
    <property type="match status" value="1"/>
</dbReference>
<evidence type="ECO:0000256" key="4">
    <source>
        <dbReference type="ARBA" id="ARBA00023239"/>
    </source>
</evidence>
<evidence type="ECO:0000256" key="3">
    <source>
        <dbReference type="ARBA" id="ARBA00022764"/>
    </source>
</evidence>
<dbReference type="SUPFAM" id="SSF48230">
    <property type="entry name" value="Chondroitin AC/alginate lyase"/>
    <property type="match status" value="1"/>
</dbReference>
<name>A0ABZ1BVG1_9FIRM</name>
<organism evidence="8 9">
    <name type="scientific">Carboxydichorda subterranea</name>
    <dbReference type="NCBI Taxonomy" id="3109565"/>
    <lineage>
        <taxon>Bacteria</taxon>
        <taxon>Bacillati</taxon>
        <taxon>Bacillota</taxon>
        <taxon>Limnochordia</taxon>
        <taxon>Limnochordales</taxon>
        <taxon>Geochordaceae</taxon>
        <taxon>Carboxydichorda</taxon>
    </lineage>
</organism>
<dbReference type="RefSeq" id="WP_324715851.1">
    <property type="nucleotide sequence ID" value="NZ_CP141615.1"/>
</dbReference>
<dbReference type="InterPro" id="IPR032518">
    <property type="entry name" value="HepII_N"/>
</dbReference>
<feature type="domain" description="Heparinase II N-terminal" evidence="7">
    <location>
        <begin position="92"/>
        <end position="310"/>
    </location>
</feature>
<reference evidence="8 9" key="1">
    <citation type="journal article" date="2024" name="Front. Microbiol.">
        <title>Novel thermophilic genera Geochorda gen. nov. and Carboxydochorda gen. nov. from the deep terrestrial subsurface reveal the ecophysiological diversity in the class Limnochordia.</title>
        <authorList>
            <person name="Karnachuk O.V."/>
            <person name="Lukina A.P."/>
            <person name="Avakyan M.R."/>
            <person name="Kadnikov V.V."/>
            <person name="Begmatov S."/>
            <person name="Beletsky A.V."/>
            <person name="Vlasova K.G."/>
            <person name="Novikov A.A."/>
            <person name="Shcherbakova V.A."/>
            <person name="Mardanov A.V."/>
            <person name="Ravin N.V."/>
        </authorList>
    </citation>
    <scope>NUCLEOTIDE SEQUENCE [LARGE SCALE GENOMIC DNA]</scope>
    <source>
        <strain evidence="8 9">L945</strain>
    </source>
</reference>
<dbReference type="PANTHER" id="PTHR39210:SF1">
    <property type="entry name" value="HEPARIN-SULFATE LYASE"/>
    <property type="match status" value="1"/>
</dbReference>
<evidence type="ECO:0000256" key="1">
    <source>
        <dbReference type="ARBA" id="ARBA00004418"/>
    </source>
</evidence>
<evidence type="ECO:0000259" key="7">
    <source>
        <dbReference type="Pfam" id="PF16332"/>
    </source>
</evidence>
<evidence type="ECO:0000256" key="2">
    <source>
        <dbReference type="ARBA" id="ARBA00022729"/>
    </source>
</evidence>
<keyword evidence="2 5" id="KW-0732">Signal</keyword>
<dbReference type="InterPro" id="IPR008929">
    <property type="entry name" value="Chondroitin_lyas"/>
</dbReference>